<dbReference type="FunFam" id="3.40.366.10:FF:000002">
    <property type="entry name" value="Probable polyketide synthase 2"/>
    <property type="match status" value="1"/>
</dbReference>
<organism evidence="9 10">
    <name type="scientific">Actinoalloteichus hymeniacidonis</name>
    <dbReference type="NCBI Taxonomy" id="340345"/>
    <lineage>
        <taxon>Bacteria</taxon>
        <taxon>Bacillati</taxon>
        <taxon>Actinomycetota</taxon>
        <taxon>Actinomycetes</taxon>
        <taxon>Pseudonocardiales</taxon>
        <taxon>Pseudonocardiaceae</taxon>
        <taxon>Actinoalloteichus</taxon>
    </lineage>
</organism>
<dbReference type="Gene3D" id="3.40.47.10">
    <property type="match status" value="1"/>
</dbReference>
<evidence type="ECO:0000259" key="7">
    <source>
        <dbReference type="PROSITE" id="PS52004"/>
    </source>
</evidence>
<dbReference type="Pfam" id="PF14765">
    <property type="entry name" value="PS-DH"/>
    <property type="match status" value="1"/>
</dbReference>
<gene>
    <name evidence="9" type="ORF">TL08_14645</name>
</gene>
<reference evidence="10" key="1">
    <citation type="submission" date="2016-03" db="EMBL/GenBank/DDBJ databases">
        <title>Complete genome sequence of the type strain Actinoalloteichus hymeniacidonis DSM 45092.</title>
        <authorList>
            <person name="Schaffert L."/>
            <person name="Albersmeier A."/>
            <person name="Winkler A."/>
            <person name="Kalinowski J."/>
            <person name="Zotchev S."/>
            <person name="Ruckert C."/>
        </authorList>
    </citation>
    <scope>NUCLEOTIDE SEQUENCE [LARGE SCALE GENOMIC DNA]</scope>
    <source>
        <strain evidence="10">HPA177(T) (DSM 45092(T))</strain>
    </source>
</reference>
<dbReference type="SMART" id="SM01294">
    <property type="entry name" value="PKS_PP_betabranch"/>
    <property type="match status" value="1"/>
</dbReference>
<dbReference type="InterPro" id="IPR014043">
    <property type="entry name" value="Acyl_transferase_dom"/>
</dbReference>
<dbReference type="InterPro" id="IPR020807">
    <property type="entry name" value="PKS_DH"/>
</dbReference>
<evidence type="ECO:0000256" key="2">
    <source>
        <dbReference type="ARBA" id="ARBA00022553"/>
    </source>
</evidence>
<sequence length="1644" mass="171587">MAEDDKLRDYLRRAVTDAKRFQEQLTETRRRAAEPIAIVGMACRFPGGVRDPEDLWRLVRDGVDGVGAFPADRSWEASTLYGATDGDRATPLDGGFIDGPGDFDAEFFGISPREAMASDPQQRLLLELSWESLERAGIDPTLLRGSRTGVFFGGTSQEFAGLLAASEHAEDGHLLTGTSASVLSGRVAYVLGLEGPALTVDTACSSSLVGIHLAVQSLRRDESTLALAGGVTVMATPGAYSEFSRQGGLARDGRCKAFADAADGTGWGEGAGVVVLERLSEAQANGHPVLAVLVGSGVNQDGASNGLTAPNGSAQRRLIRQVLAESELAGSEVAVVEGHGTGTTLGDPIEARALLATYGRDRATPLLLGSIKSNIGHTQYAAGVAGVIKMVQALRYGLVPQTLHVEAPSSHVDWSGGAIALATSTQPWPAIEGPRRAAVSSFGVSGTNAHAVLQQAPPIEEAASPEPDRPIPVALSARSTAALREQAARLLAHLDADPDLSVTDLAYSLVEHRAAFEERAVLICADRAELRSGLDTLAGEGAAALVVRGRARGGRPVFVFGGQGSQWAGMGAELASRSPVFAEALAECARALDPLVDWSLTEVLGRPAGDPMLERVDVVQPALWAVMVSLAALWRSHGVEPAAVVGHSQGEVAAACVAGALSLADGALIVAVRSRLVAAQLSGKGAMIAVPVAGDDLEELLTPWAGRLGVAGRNSALSSVVSGDADAAEEFLRHCADREIRARRIAVDYASHSGHVEVLAGALSRELAAVKPRESEVAFYSTVTGGRIATTSLDADYWYRNLREPVRFGQASAALLADGHRAFVEVSPHPVLAMALWENADAAEDPAVARELVTIGTLRRDEGGQERMLRSLSEAYVAGLPVRLVELVGGGHRVALPTYAFQRRRYWLEPPRHTGDPRTVGLEPAGHPLLGAVVDLADGGVLATGRISAGTRPWLGEHVVFGQVVVPATALLDLAGWLGRHTGAEEVRELTLRAPLTLPDGATVRLQVTAGAVDEVGERAVSISSQVDDDLDRPWIRHAEGFLRSTSHPLDSTVGPWPPAAAEPVVIEGFYERIDAAGATYGPAFRGLRRVWRAGDVFTEVELSSSDTTGHLIHPALLDAALQGIAVTGGDGQGIAMPFSFTGVRFGTAPGQAMRVRLGMNDGGSVSVSATDAVGVPVFEVASLVVRPVSAQALAAGGTSELLFETTWMPVGLAGAEESFVVAPDFGEDVAAAEEWASHVLSAREPDTRLVVVTRGAATVESHDRIDPVQSHLAGLLRSAGVVLVDRDAAEVDSVPATGDETEVALRSGRAHVRRLRRATAAAGDAASAFGPEGTVVVLGAPPQIVTAVTEALGDKRVQGADDVAPHGPAGVVCWAADPDGIREASLLAGSNPLVLLSASDYGEALVRQRMAAGLPATALRWEAGLSDAEIQALAVHAVCTPNAVLLGTRLRRPTGPVPPLLRGLLRAEAAETIDVEADSAALAARLAAMTPEARHDHLLGIVRGWVAAVLGFAGGEQVSVELSFQELGLTSVTAVELRNGLQSATGLRLPSTLIFDYPTATAVVAFLLDSLTEADAEVDEETQLRALLARIPLGRLRAAGLLDRLRALDGATESTPDTPEATAADADIATMTPADLIRLTMGT</sequence>
<dbReference type="SUPFAM" id="SSF55048">
    <property type="entry name" value="Probable ACP-binding domain of malonyl-CoA ACP transacylase"/>
    <property type="match status" value="1"/>
</dbReference>
<dbReference type="InterPro" id="IPR036736">
    <property type="entry name" value="ACP-like_sf"/>
</dbReference>
<dbReference type="InterPro" id="IPR016036">
    <property type="entry name" value="Malonyl_transacylase_ACP-bd"/>
</dbReference>
<keyword evidence="1" id="KW-0596">Phosphopantetheine</keyword>
<evidence type="ECO:0000256" key="3">
    <source>
        <dbReference type="ARBA" id="ARBA00022679"/>
    </source>
</evidence>
<dbReference type="SUPFAM" id="SSF52151">
    <property type="entry name" value="FabD/lysophospholipase-like"/>
    <property type="match status" value="1"/>
</dbReference>
<accession>A0AAC9HQW8</accession>
<dbReference type="InterPro" id="IPR042104">
    <property type="entry name" value="PKS_dehydratase_sf"/>
</dbReference>
<keyword evidence="3" id="KW-0808">Transferase</keyword>
<feature type="active site" description="Proton donor; for dehydratase activity" evidence="5">
    <location>
        <position position="1119"/>
    </location>
</feature>
<dbReference type="InterPro" id="IPR001227">
    <property type="entry name" value="Ac_transferase_dom_sf"/>
</dbReference>
<keyword evidence="4" id="KW-0012">Acyltransferase</keyword>
<dbReference type="InterPro" id="IPR036291">
    <property type="entry name" value="NAD(P)-bd_dom_sf"/>
</dbReference>
<dbReference type="SUPFAM" id="SSF47336">
    <property type="entry name" value="ACP-like"/>
    <property type="match status" value="1"/>
</dbReference>
<dbReference type="InterPro" id="IPR014031">
    <property type="entry name" value="Ketoacyl_synth_C"/>
</dbReference>
<dbReference type="EMBL" id="CP014859">
    <property type="protein sequence ID" value="AOS63738.1"/>
    <property type="molecule type" value="Genomic_DNA"/>
</dbReference>
<evidence type="ECO:0000256" key="1">
    <source>
        <dbReference type="ARBA" id="ARBA00022450"/>
    </source>
</evidence>
<dbReference type="SMART" id="SM00826">
    <property type="entry name" value="PKS_DH"/>
    <property type="match status" value="1"/>
</dbReference>
<dbReference type="InterPro" id="IPR020841">
    <property type="entry name" value="PKS_Beta-ketoAc_synthase_dom"/>
</dbReference>
<dbReference type="Pfam" id="PF00109">
    <property type="entry name" value="ketoacyl-synt"/>
    <property type="match status" value="1"/>
</dbReference>
<dbReference type="InterPro" id="IPR016039">
    <property type="entry name" value="Thiolase-like"/>
</dbReference>
<dbReference type="SUPFAM" id="SSF53901">
    <property type="entry name" value="Thiolase-like"/>
    <property type="match status" value="1"/>
</dbReference>
<dbReference type="Pfam" id="PF00550">
    <property type="entry name" value="PP-binding"/>
    <property type="match status" value="1"/>
</dbReference>
<dbReference type="PROSITE" id="PS00606">
    <property type="entry name" value="KS3_1"/>
    <property type="match status" value="1"/>
</dbReference>
<feature type="domain" description="Ketosynthase family 3 (KS3)" evidence="7">
    <location>
        <begin position="33"/>
        <end position="455"/>
    </location>
</feature>
<feature type="domain" description="Carrier" evidence="6">
    <location>
        <begin position="1497"/>
        <end position="1572"/>
    </location>
</feature>
<dbReference type="Proteomes" id="UP000095210">
    <property type="component" value="Chromosome"/>
</dbReference>
<evidence type="ECO:0000259" key="8">
    <source>
        <dbReference type="PROSITE" id="PS52019"/>
    </source>
</evidence>
<evidence type="ECO:0000259" key="6">
    <source>
        <dbReference type="PROSITE" id="PS50075"/>
    </source>
</evidence>
<evidence type="ECO:0000313" key="10">
    <source>
        <dbReference type="Proteomes" id="UP000095210"/>
    </source>
</evidence>
<feature type="domain" description="PKS/mFAS DH" evidence="8">
    <location>
        <begin position="927"/>
        <end position="1195"/>
    </location>
</feature>
<dbReference type="FunFam" id="3.40.47.10:FF:000019">
    <property type="entry name" value="Polyketide synthase type I"/>
    <property type="match status" value="1"/>
</dbReference>
<evidence type="ECO:0000256" key="5">
    <source>
        <dbReference type="PROSITE-ProRule" id="PRU01363"/>
    </source>
</evidence>
<dbReference type="InterPro" id="IPR016035">
    <property type="entry name" value="Acyl_Trfase/lysoPLipase"/>
</dbReference>
<keyword evidence="2" id="KW-0597">Phosphoprotein</keyword>
<dbReference type="PROSITE" id="PS52004">
    <property type="entry name" value="KS3_2"/>
    <property type="match status" value="1"/>
</dbReference>
<dbReference type="SMART" id="SM00823">
    <property type="entry name" value="PKS_PP"/>
    <property type="match status" value="1"/>
</dbReference>
<evidence type="ECO:0000313" key="9">
    <source>
        <dbReference type="EMBL" id="AOS63738.1"/>
    </source>
</evidence>
<dbReference type="SMART" id="SM00825">
    <property type="entry name" value="PKS_KS"/>
    <property type="match status" value="1"/>
</dbReference>
<proteinExistence type="predicted"/>
<dbReference type="GO" id="GO:0004312">
    <property type="term" value="F:fatty acid synthase activity"/>
    <property type="evidence" value="ECO:0007669"/>
    <property type="project" value="TreeGrafter"/>
</dbReference>
<feature type="region of interest" description="N-terminal hotdog fold" evidence="5">
    <location>
        <begin position="927"/>
        <end position="1050"/>
    </location>
</feature>
<dbReference type="InterPro" id="IPR049552">
    <property type="entry name" value="PKS_DH_N"/>
</dbReference>
<dbReference type="Pfam" id="PF02801">
    <property type="entry name" value="Ketoacyl-synt_C"/>
    <property type="match status" value="1"/>
</dbReference>
<dbReference type="PROSITE" id="PS52019">
    <property type="entry name" value="PKS_MFAS_DH"/>
    <property type="match status" value="1"/>
</dbReference>
<evidence type="ECO:0000256" key="4">
    <source>
        <dbReference type="ARBA" id="ARBA00023315"/>
    </source>
</evidence>
<dbReference type="InterPro" id="IPR032821">
    <property type="entry name" value="PKS_assoc"/>
</dbReference>
<protein>
    <submittedName>
        <fullName evidence="9">Polyketide synthase family protein</fullName>
    </submittedName>
</protein>
<dbReference type="PANTHER" id="PTHR43775:SF51">
    <property type="entry name" value="INACTIVE PHENOLPHTHIOCEROL SYNTHESIS POLYKETIDE SYNTHASE TYPE I PKS1-RELATED"/>
    <property type="match status" value="1"/>
</dbReference>
<dbReference type="PANTHER" id="PTHR43775">
    <property type="entry name" value="FATTY ACID SYNTHASE"/>
    <property type="match status" value="1"/>
</dbReference>
<keyword evidence="10" id="KW-1185">Reference proteome</keyword>
<dbReference type="InterPro" id="IPR014030">
    <property type="entry name" value="Ketoacyl_synth_N"/>
</dbReference>
<feature type="region of interest" description="C-terminal hotdog fold" evidence="5">
    <location>
        <begin position="1062"/>
        <end position="1195"/>
    </location>
</feature>
<feature type="active site" description="Proton acceptor; for dehydratase activity" evidence="5">
    <location>
        <position position="958"/>
    </location>
</feature>
<dbReference type="Gene3D" id="3.30.70.3290">
    <property type="match status" value="1"/>
</dbReference>
<dbReference type="Gene3D" id="3.40.366.10">
    <property type="entry name" value="Malonyl-Coenzyme A Acyl Carrier Protein, domain 2"/>
    <property type="match status" value="1"/>
</dbReference>
<dbReference type="GO" id="GO:0004315">
    <property type="term" value="F:3-oxoacyl-[acyl-carrier-protein] synthase activity"/>
    <property type="evidence" value="ECO:0007669"/>
    <property type="project" value="InterPro"/>
</dbReference>
<dbReference type="InterPro" id="IPR009081">
    <property type="entry name" value="PP-bd_ACP"/>
</dbReference>
<dbReference type="GO" id="GO:0006633">
    <property type="term" value="P:fatty acid biosynthetic process"/>
    <property type="evidence" value="ECO:0007669"/>
    <property type="project" value="InterPro"/>
</dbReference>
<name>A0AAC9HQW8_9PSEU</name>
<dbReference type="SMART" id="SM00827">
    <property type="entry name" value="PKS_AT"/>
    <property type="match status" value="1"/>
</dbReference>
<dbReference type="Gene3D" id="1.10.1200.10">
    <property type="entry name" value="ACP-like"/>
    <property type="match status" value="1"/>
</dbReference>
<dbReference type="GO" id="GO:0031177">
    <property type="term" value="F:phosphopantetheine binding"/>
    <property type="evidence" value="ECO:0007669"/>
    <property type="project" value="InterPro"/>
</dbReference>
<dbReference type="Gene3D" id="3.10.129.110">
    <property type="entry name" value="Polyketide synthase dehydratase"/>
    <property type="match status" value="1"/>
</dbReference>
<dbReference type="KEGG" id="ahm:TL08_14645"/>
<dbReference type="InterPro" id="IPR050091">
    <property type="entry name" value="PKS_NRPS_Biosynth_Enz"/>
</dbReference>
<dbReference type="CDD" id="cd00833">
    <property type="entry name" value="PKS"/>
    <property type="match status" value="1"/>
</dbReference>
<dbReference type="Pfam" id="PF21089">
    <property type="entry name" value="PKS_DH_N"/>
    <property type="match status" value="1"/>
</dbReference>
<dbReference type="InterPro" id="IPR018201">
    <property type="entry name" value="Ketoacyl_synth_AS"/>
</dbReference>
<dbReference type="SUPFAM" id="SSF51735">
    <property type="entry name" value="NAD(P)-binding Rossmann-fold domains"/>
    <property type="match status" value="1"/>
</dbReference>
<dbReference type="Pfam" id="PF00698">
    <property type="entry name" value="Acyl_transf_1"/>
    <property type="match status" value="1"/>
</dbReference>
<dbReference type="InterPro" id="IPR020806">
    <property type="entry name" value="PKS_PP-bd"/>
</dbReference>
<dbReference type="Pfam" id="PF16197">
    <property type="entry name" value="KAsynt_C_assoc"/>
    <property type="match status" value="1"/>
</dbReference>
<dbReference type="InterPro" id="IPR049900">
    <property type="entry name" value="PKS_mFAS_DH"/>
</dbReference>
<dbReference type="InterPro" id="IPR049551">
    <property type="entry name" value="PKS_DH_C"/>
</dbReference>
<dbReference type="PROSITE" id="PS50075">
    <property type="entry name" value="CARRIER"/>
    <property type="match status" value="1"/>
</dbReference>